<reference evidence="1 2" key="1">
    <citation type="submission" date="2016-11" db="EMBL/GenBank/DDBJ databases">
        <authorList>
            <person name="Jaros S."/>
            <person name="Januszkiewicz K."/>
            <person name="Wedrychowicz H."/>
        </authorList>
    </citation>
    <scope>NUCLEOTIDE SEQUENCE [LARGE SCALE GENOMIC DNA]</scope>
    <source>
        <strain evidence="1 2">GAS499</strain>
    </source>
</reference>
<dbReference type="OrthoDB" id="8243513at2"/>
<dbReference type="AlphaFoldDB" id="A0A1M7A3W0"/>
<proteinExistence type="predicted"/>
<name>A0A1M7A3W0_9BRAD</name>
<gene>
    <name evidence="1" type="ORF">SAMN05444159_5731</name>
</gene>
<accession>A0A1M7A3W0</accession>
<organism evidence="1 2">
    <name type="scientific">Bradyrhizobium lablabi</name>
    <dbReference type="NCBI Taxonomy" id="722472"/>
    <lineage>
        <taxon>Bacteria</taxon>
        <taxon>Pseudomonadati</taxon>
        <taxon>Pseudomonadota</taxon>
        <taxon>Alphaproteobacteria</taxon>
        <taxon>Hyphomicrobiales</taxon>
        <taxon>Nitrobacteraceae</taxon>
        <taxon>Bradyrhizobium</taxon>
    </lineage>
</organism>
<dbReference type="EMBL" id="LT670844">
    <property type="protein sequence ID" value="SHL37366.1"/>
    <property type="molecule type" value="Genomic_DNA"/>
</dbReference>
<dbReference type="RefSeq" id="WP_154071493.1">
    <property type="nucleotide sequence ID" value="NZ_LT670844.1"/>
</dbReference>
<evidence type="ECO:0000313" key="1">
    <source>
        <dbReference type="EMBL" id="SHL37366.1"/>
    </source>
</evidence>
<evidence type="ECO:0000313" key="2">
    <source>
        <dbReference type="Proteomes" id="UP000189935"/>
    </source>
</evidence>
<protein>
    <submittedName>
        <fullName evidence="1">Uncharacterized protein</fullName>
    </submittedName>
</protein>
<dbReference type="Proteomes" id="UP000189935">
    <property type="component" value="Chromosome I"/>
</dbReference>
<sequence length="63" mass="7014">MSDQTIEKLITNAIHTAFIKYPEGDGGPHLDYEWIPPEQSSQITKVILLDLAADGYQIVKKDG</sequence>